<dbReference type="Proteomes" id="UP000023152">
    <property type="component" value="Unassembled WGS sequence"/>
</dbReference>
<feature type="transmembrane region" description="Helical" evidence="1">
    <location>
        <begin position="12"/>
        <end position="36"/>
    </location>
</feature>
<keyword evidence="3" id="KW-1185">Reference proteome</keyword>
<dbReference type="EMBL" id="ASPP01020168">
    <property type="protein sequence ID" value="ETO14204.1"/>
    <property type="molecule type" value="Genomic_DNA"/>
</dbReference>
<dbReference type="AlphaFoldDB" id="X6MK08"/>
<reference evidence="2 3" key="1">
    <citation type="journal article" date="2013" name="Curr. Biol.">
        <title>The Genome of the Foraminiferan Reticulomyxa filosa.</title>
        <authorList>
            <person name="Glockner G."/>
            <person name="Hulsmann N."/>
            <person name="Schleicher M."/>
            <person name="Noegel A.A."/>
            <person name="Eichinger L."/>
            <person name="Gallinger C."/>
            <person name="Pawlowski J."/>
            <person name="Sierra R."/>
            <person name="Euteneuer U."/>
            <person name="Pillet L."/>
            <person name="Moustafa A."/>
            <person name="Platzer M."/>
            <person name="Groth M."/>
            <person name="Szafranski K."/>
            <person name="Schliwa M."/>
        </authorList>
    </citation>
    <scope>NUCLEOTIDE SEQUENCE [LARGE SCALE GENOMIC DNA]</scope>
</reference>
<protein>
    <submittedName>
        <fullName evidence="2">Uncharacterized protein</fullName>
    </submittedName>
</protein>
<accession>X6MK08</accession>
<comment type="caution">
    <text evidence="2">The sequence shown here is derived from an EMBL/GenBank/DDBJ whole genome shotgun (WGS) entry which is preliminary data.</text>
</comment>
<evidence type="ECO:0000256" key="1">
    <source>
        <dbReference type="SAM" id="Phobius"/>
    </source>
</evidence>
<keyword evidence="1" id="KW-0472">Membrane</keyword>
<keyword evidence="1" id="KW-1133">Transmembrane helix</keyword>
<gene>
    <name evidence="2" type="ORF">RFI_23165</name>
</gene>
<evidence type="ECO:0000313" key="3">
    <source>
        <dbReference type="Proteomes" id="UP000023152"/>
    </source>
</evidence>
<keyword evidence="1" id="KW-0812">Transmembrane</keyword>
<feature type="transmembrane region" description="Helical" evidence="1">
    <location>
        <begin position="48"/>
        <end position="70"/>
    </location>
</feature>
<evidence type="ECO:0000313" key="2">
    <source>
        <dbReference type="EMBL" id="ETO14204.1"/>
    </source>
</evidence>
<name>X6MK08_RETFI</name>
<sequence length="196" mass="23837">MDEHQDIAKLQCIHQLILSLCCIYPSFLCAILELTIYKHNETMDEKRYLWTSLISCLLYMLLSSVTMIAYSSTVRSQLAFIQMSYRSKLKLFFQRFCLTMWMLFPSILLEAIHFFPLWVEKYYYNNHSISHNWLLGLILWFNACKLIFLKEVVEFVHTDFRTMLLRWVCHLFACKNKHWHFVYFFKNKIHNTQYIK</sequence>
<feature type="transmembrane region" description="Helical" evidence="1">
    <location>
        <begin position="91"/>
        <end position="113"/>
    </location>
</feature>
<proteinExistence type="predicted"/>
<organism evidence="2 3">
    <name type="scientific">Reticulomyxa filosa</name>
    <dbReference type="NCBI Taxonomy" id="46433"/>
    <lineage>
        <taxon>Eukaryota</taxon>
        <taxon>Sar</taxon>
        <taxon>Rhizaria</taxon>
        <taxon>Retaria</taxon>
        <taxon>Foraminifera</taxon>
        <taxon>Monothalamids</taxon>
        <taxon>Reticulomyxidae</taxon>
        <taxon>Reticulomyxa</taxon>
    </lineage>
</organism>
<feature type="transmembrane region" description="Helical" evidence="1">
    <location>
        <begin position="133"/>
        <end position="153"/>
    </location>
</feature>